<protein>
    <submittedName>
        <fullName evidence="2">MFS transporter</fullName>
    </submittedName>
</protein>
<evidence type="ECO:0000313" key="2">
    <source>
        <dbReference type="EMBL" id="UGS27524.1"/>
    </source>
</evidence>
<dbReference type="PANTHER" id="PTHR23523">
    <property type="match status" value="1"/>
</dbReference>
<dbReference type="EMBL" id="CP082781">
    <property type="protein sequence ID" value="UGS27524.1"/>
    <property type="molecule type" value="Genomic_DNA"/>
</dbReference>
<proteinExistence type="predicted"/>
<accession>A0ABY3RU95</accession>
<feature type="transmembrane region" description="Helical" evidence="1">
    <location>
        <begin position="75"/>
        <end position="93"/>
    </location>
</feature>
<feature type="transmembrane region" description="Helical" evidence="1">
    <location>
        <begin position="335"/>
        <end position="356"/>
    </location>
</feature>
<dbReference type="Proteomes" id="UP001199642">
    <property type="component" value="Chromosome"/>
</dbReference>
<feature type="transmembrane region" description="Helical" evidence="1">
    <location>
        <begin position="48"/>
        <end position="68"/>
    </location>
</feature>
<feature type="transmembrane region" description="Helical" evidence="1">
    <location>
        <begin position="245"/>
        <end position="267"/>
    </location>
</feature>
<feature type="transmembrane region" description="Helical" evidence="1">
    <location>
        <begin position="301"/>
        <end position="323"/>
    </location>
</feature>
<gene>
    <name evidence="2" type="ORF">K8F61_04855</name>
</gene>
<dbReference type="RefSeq" id="WP_231820866.1">
    <property type="nucleotide sequence ID" value="NZ_CP082781.1"/>
</dbReference>
<feature type="transmembrane region" description="Helical" evidence="1">
    <location>
        <begin position="133"/>
        <end position="153"/>
    </location>
</feature>
<name>A0ABY3RU95_9MICO</name>
<dbReference type="InterPro" id="IPR011701">
    <property type="entry name" value="MFS"/>
</dbReference>
<feature type="transmembrane region" description="Helical" evidence="1">
    <location>
        <begin position="99"/>
        <end position="121"/>
    </location>
</feature>
<dbReference type="Gene3D" id="1.20.1250.20">
    <property type="entry name" value="MFS general substrate transporter like domains"/>
    <property type="match status" value="1"/>
</dbReference>
<keyword evidence="1" id="KW-0472">Membrane</keyword>
<evidence type="ECO:0000313" key="3">
    <source>
        <dbReference type="Proteomes" id="UP001199642"/>
    </source>
</evidence>
<organism evidence="2 3">
    <name type="scientific">Microbacterium resistens</name>
    <dbReference type="NCBI Taxonomy" id="156977"/>
    <lineage>
        <taxon>Bacteria</taxon>
        <taxon>Bacillati</taxon>
        <taxon>Actinomycetota</taxon>
        <taxon>Actinomycetes</taxon>
        <taxon>Micrococcales</taxon>
        <taxon>Microbacteriaceae</taxon>
        <taxon>Microbacterium</taxon>
    </lineage>
</organism>
<feature type="transmembrane region" description="Helical" evidence="1">
    <location>
        <begin position="211"/>
        <end position="233"/>
    </location>
</feature>
<feature type="transmembrane region" description="Helical" evidence="1">
    <location>
        <begin position="165"/>
        <end position="182"/>
    </location>
</feature>
<dbReference type="InterPro" id="IPR052524">
    <property type="entry name" value="MFS_Cyanate_Porter"/>
</dbReference>
<dbReference type="PANTHER" id="PTHR23523:SF2">
    <property type="entry name" value="2-NITROIMIDAZOLE TRANSPORTER"/>
    <property type="match status" value="1"/>
</dbReference>
<dbReference type="InterPro" id="IPR036259">
    <property type="entry name" value="MFS_trans_sf"/>
</dbReference>
<sequence>MSSRQGPIAPFLLVLCLGLNLRLGITGASPLLGELRATGALSDLSATLVASVPVFLFAFAGIGVVPLLRRRGVRATVGIALTLLTGGLAVRAIPHGTVILIGTICAAAGIAAINIVLPAIIRDWFADRGRGPTTGYTSAMALGAAIAAAVALPLAEGLGAPTASLAFWALPALATGVLWVLLAPRRVGDPAVTASGGAAETKTRGWPRGTVPLLAFFALQTMLSYIIISWLPQIAAAGGIDERRAGLMLGLVMAVGVPATALIVPAAGRHASRVVGVIVTTVCAVSGAAGLLLAPTAAPEAWAVLIGIGMSGFPFALALLSSIGDEPAQVARVSSLTQVVGYLLGGVGPLASGWAAVSAGSWQPVVTFMIAGAVLQGVIGIRLSTALRPGASPLPPVAARADV</sequence>
<feature type="transmembrane region" description="Helical" evidence="1">
    <location>
        <begin position="274"/>
        <end position="295"/>
    </location>
</feature>
<dbReference type="Pfam" id="PF07690">
    <property type="entry name" value="MFS_1"/>
    <property type="match status" value="1"/>
</dbReference>
<keyword evidence="1" id="KW-0812">Transmembrane</keyword>
<dbReference type="SUPFAM" id="SSF103473">
    <property type="entry name" value="MFS general substrate transporter"/>
    <property type="match status" value="1"/>
</dbReference>
<evidence type="ECO:0000256" key="1">
    <source>
        <dbReference type="SAM" id="Phobius"/>
    </source>
</evidence>
<keyword evidence="3" id="KW-1185">Reference proteome</keyword>
<feature type="transmembrane region" description="Helical" evidence="1">
    <location>
        <begin position="362"/>
        <end position="381"/>
    </location>
</feature>
<keyword evidence="1" id="KW-1133">Transmembrane helix</keyword>
<reference evidence="2 3" key="1">
    <citation type="submission" date="2023-01" db="EMBL/GenBank/DDBJ databases">
        <title>Characterization of estradiol degrading bacteria Microbacterium sp. MZT7 and reveal degrading genes through genome analysis.</title>
        <authorList>
            <person name="Hao P."/>
            <person name="Gao Y."/>
        </authorList>
    </citation>
    <scope>NUCLEOTIDE SEQUENCE [LARGE SCALE GENOMIC DNA]</scope>
    <source>
        <strain evidence="2 3">MZT7</strain>
    </source>
</reference>